<evidence type="ECO:0000313" key="3">
    <source>
        <dbReference type="Proteomes" id="UP000248214"/>
    </source>
</evidence>
<keyword evidence="2" id="KW-0378">Hydrolase</keyword>
<dbReference type="InterPro" id="IPR036866">
    <property type="entry name" value="RibonucZ/Hydroxyglut_hydro"/>
</dbReference>
<sequence length="337" mass="38974">MEKVNSHSFRGIAEMKTSLKQRSKEIYQITIPTPFLVGPINTFLIRGDALTLVDTGPKTDDALTQMRNKLAECNVRTSDIDIVVLTHHHPDHIGLVQEFLPNAKLVGHPKLRPWLERDEQFLLNTRNYFYNFYEEHGVPMNWIEEMDRIHNNYLKYTTKVPLDLEVSEGDTIDGLPHWRVIETPGHAQSHISLIHEQDGTAIAGDHLIAHISSNAIIEAPYWNEVERPKTLIQYREALKKCLHTSFIYSGHGDGIENPRELIEERLKGMEEKAQVFKRKMGEEPIQVFDLSKKLYPKIYQKQTALTFSETLGHLDLLEEQGEVTSFSENDRTYYRKT</sequence>
<dbReference type="GO" id="GO:0016787">
    <property type="term" value="F:hydrolase activity"/>
    <property type="evidence" value="ECO:0007669"/>
    <property type="project" value="UniProtKB-KW"/>
</dbReference>
<organism evidence="2 3">
    <name type="scientific">Salipaludibacillus keqinensis</name>
    <dbReference type="NCBI Taxonomy" id="2045207"/>
    <lineage>
        <taxon>Bacteria</taxon>
        <taxon>Bacillati</taxon>
        <taxon>Bacillota</taxon>
        <taxon>Bacilli</taxon>
        <taxon>Bacillales</taxon>
        <taxon>Bacillaceae</taxon>
    </lineage>
</organism>
<reference evidence="2 3" key="1">
    <citation type="submission" date="2017-10" db="EMBL/GenBank/DDBJ databases">
        <title>Bacillus sp. nov., a halophilic bacterium isolated from a Keqin Lake.</title>
        <authorList>
            <person name="Wang H."/>
        </authorList>
    </citation>
    <scope>NUCLEOTIDE SEQUENCE [LARGE SCALE GENOMIC DNA]</scope>
    <source>
        <strain evidence="2 3">KQ-12</strain>
    </source>
</reference>
<evidence type="ECO:0000259" key="1">
    <source>
        <dbReference type="SMART" id="SM00849"/>
    </source>
</evidence>
<dbReference type="InterPro" id="IPR001279">
    <property type="entry name" value="Metallo-B-lactamas"/>
</dbReference>
<evidence type="ECO:0000313" key="2">
    <source>
        <dbReference type="EMBL" id="PYZ92372.1"/>
    </source>
</evidence>
<keyword evidence="3" id="KW-1185">Reference proteome</keyword>
<dbReference type="SMART" id="SM00849">
    <property type="entry name" value="Lactamase_B"/>
    <property type="match status" value="1"/>
</dbReference>
<proteinExistence type="predicted"/>
<dbReference type="EMBL" id="PDOD01000004">
    <property type="protein sequence ID" value="PYZ92372.1"/>
    <property type="molecule type" value="Genomic_DNA"/>
</dbReference>
<dbReference type="Gene3D" id="3.60.15.10">
    <property type="entry name" value="Ribonuclease Z/Hydroxyacylglutathione hydrolase-like"/>
    <property type="match status" value="1"/>
</dbReference>
<dbReference type="AlphaFoldDB" id="A0A323T9N2"/>
<protein>
    <submittedName>
        <fullName evidence="2">Zn-dependent hydrolase</fullName>
    </submittedName>
</protein>
<feature type="domain" description="Metallo-beta-lactamase" evidence="1">
    <location>
        <begin position="39"/>
        <end position="251"/>
    </location>
</feature>
<dbReference type="InterPro" id="IPR050662">
    <property type="entry name" value="Sec-metab_biosynth-thioest"/>
</dbReference>
<gene>
    <name evidence="2" type="ORF">CR194_16205</name>
</gene>
<dbReference type="PANTHER" id="PTHR23131:SF4">
    <property type="entry name" value="METALLO-BETA-LACTAMASE SUPERFAMILY POTEIN"/>
    <property type="match status" value="1"/>
</dbReference>
<dbReference type="PANTHER" id="PTHR23131">
    <property type="entry name" value="ENDORIBONUCLEASE LACTB2"/>
    <property type="match status" value="1"/>
</dbReference>
<dbReference type="Pfam" id="PF00753">
    <property type="entry name" value="Lactamase_B"/>
    <property type="match status" value="1"/>
</dbReference>
<dbReference type="Proteomes" id="UP000248214">
    <property type="component" value="Unassembled WGS sequence"/>
</dbReference>
<comment type="caution">
    <text evidence="2">The sequence shown here is derived from an EMBL/GenBank/DDBJ whole genome shotgun (WGS) entry which is preliminary data.</text>
</comment>
<dbReference type="SUPFAM" id="SSF56281">
    <property type="entry name" value="Metallo-hydrolase/oxidoreductase"/>
    <property type="match status" value="1"/>
</dbReference>
<name>A0A323T9N2_9BACI</name>
<accession>A0A323T9N2</accession>